<feature type="domain" description="ABC transporter" evidence="15">
    <location>
        <begin position="452"/>
        <end position="742"/>
    </location>
</feature>
<dbReference type="GO" id="GO:0003677">
    <property type="term" value="F:DNA binding"/>
    <property type="evidence" value="ECO:0007669"/>
    <property type="project" value="UniProtKB-KW"/>
</dbReference>
<evidence type="ECO:0000256" key="13">
    <source>
        <dbReference type="ARBA" id="ARBA00042156"/>
    </source>
</evidence>
<evidence type="ECO:0000256" key="4">
    <source>
        <dbReference type="ARBA" id="ARBA00022741"/>
    </source>
</evidence>
<dbReference type="eggNOG" id="COG0178">
    <property type="taxonomic scope" value="Bacteria"/>
</dbReference>
<evidence type="ECO:0000256" key="3">
    <source>
        <dbReference type="ARBA" id="ARBA00022737"/>
    </source>
</evidence>
<protein>
    <recommendedName>
        <fullName evidence="12">UvrABC system protein A</fullName>
    </recommendedName>
    <alternativeName>
        <fullName evidence="13">Excinuclease ABC subunit A</fullName>
    </alternativeName>
</protein>
<evidence type="ECO:0000259" key="15">
    <source>
        <dbReference type="PROSITE" id="PS50893"/>
    </source>
</evidence>
<comment type="subcellular location">
    <subcellularLocation>
        <location evidence="1">Cytoplasm</location>
    </subcellularLocation>
</comment>
<keyword evidence="2" id="KW-0963">Cytoplasm</keyword>
<comment type="caution">
    <text evidence="16">The sequence shown here is derived from an EMBL/GenBank/DDBJ whole genome shotgun (WGS) entry which is preliminary data.</text>
</comment>
<keyword evidence="4" id="KW-0547">Nucleotide-binding</keyword>
<dbReference type="Pfam" id="PF00005">
    <property type="entry name" value="ABC_tran"/>
    <property type="match status" value="1"/>
</dbReference>
<evidence type="ECO:0000256" key="11">
    <source>
        <dbReference type="ARBA" id="ARBA00038000"/>
    </source>
</evidence>
<reference evidence="16 17" key="1">
    <citation type="journal article" date="2011" name="J. Bacteriol.">
        <title>Genome sequence of Chthoniobacter flavus Ellin428, an aerobic heterotrophic soil bacterium.</title>
        <authorList>
            <person name="Kant R."/>
            <person name="van Passel M.W."/>
            <person name="Palva A."/>
            <person name="Lucas S."/>
            <person name="Lapidus A."/>
            <person name="Glavina Del Rio T."/>
            <person name="Dalin E."/>
            <person name="Tice H."/>
            <person name="Bruce D."/>
            <person name="Goodwin L."/>
            <person name="Pitluck S."/>
            <person name="Larimer F.W."/>
            <person name="Land M.L."/>
            <person name="Hauser L."/>
            <person name="Sangwan P."/>
            <person name="de Vos W.M."/>
            <person name="Janssen P.H."/>
            <person name="Smidt H."/>
        </authorList>
    </citation>
    <scope>NUCLEOTIDE SEQUENCE [LARGE SCALE GENOMIC DNA]</scope>
    <source>
        <strain evidence="16 17">Ellin428</strain>
    </source>
</reference>
<dbReference type="RefSeq" id="WP_006978636.1">
    <property type="nucleotide sequence ID" value="NZ_ABVL01000003.1"/>
</dbReference>
<evidence type="ECO:0000256" key="9">
    <source>
        <dbReference type="ARBA" id="ARBA00023125"/>
    </source>
</evidence>
<dbReference type="GO" id="GO:0005737">
    <property type="term" value="C:cytoplasm"/>
    <property type="evidence" value="ECO:0007669"/>
    <property type="project" value="UniProtKB-SubCell"/>
</dbReference>
<evidence type="ECO:0000256" key="1">
    <source>
        <dbReference type="ARBA" id="ARBA00004496"/>
    </source>
</evidence>
<dbReference type="PROSITE" id="PS00211">
    <property type="entry name" value="ABC_TRANSPORTER_1"/>
    <property type="match status" value="1"/>
</dbReference>
<evidence type="ECO:0000256" key="14">
    <source>
        <dbReference type="SAM" id="MobiDB-lite"/>
    </source>
</evidence>
<sequence>MRPPSTDQLSVTGVRLHNLKSVSVSIPHFRHTVCTGVSGCGKSSLVFDCIYALCEYELLQSLSTYARGAIPLPVVPDVEHASGLLPPVVIDQADLGRNPRSTIGTSTEAYTFLRLLFARAAVPVLDASAFSFNSPEGACPACRGLGQILTPDPERLFDLSKSLGEGAIRHRAWKVGGRYWNIIKATEFFEMDAPLGQWPKEKLDHLMHAAPAEVANRVPGFVQRFTFEGVVERLRERLADDRGLDSADYDAQFFTTQWCATCGGTRLQQRALACRLNGLNIADAAGLAVPELKNFVRSLEMSTLATVVDSLSRILENLEMVELSYLTLDRPITTVSGGEMQRIKIARELGSRLMGILYILDEPSRGLHAKNVEAVNSIITKLKERGNTILSVEHNRAVVELADNIVELGPGAGSRGGQITETGTPADFKNSSGPTGRLLSAAKQHISPPPPKAFTEWHFFSDLRRNNLKIEKLKIPRAALTCLVGVSGAGKSSLLEEMQLRDPASVRVAQRQIGASVRSNVCTYLNFFDEIRNLFAKKANASASLFAFNSDGACPECGGRGSITLDLHFLGSAMAPCRTCNGKRYRAEVLGYTWQDRNISEVLELPVEEAATFFREGKKIRSALELLLGCGLGYIRLGQSLDTFSGGELQRVKLIYGLNDPTALYLLDEPSRGLHPDDIERIVSLLRTLTARGKTVVASEHSLDLVARADWVVELGPGAANAGGKVIAAGTVREIIRATTSITAQYLKSYVRPGT</sequence>
<keyword evidence="7" id="KW-0067">ATP-binding</keyword>
<evidence type="ECO:0000256" key="5">
    <source>
        <dbReference type="ARBA" id="ARBA00022763"/>
    </source>
</evidence>
<comment type="similarity">
    <text evidence="11">Belongs to the ABC transporter superfamily. UvrA family.</text>
</comment>
<evidence type="ECO:0000313" key="17">
    <source>
        <dbReference type="Proteomes" id="UP000005824"/>
    </source>
</evidence>
<dbReference type="PROSITE" id="PS50893">
    <property type="entry name" value="ABC_TRANSPORTER_2"/>
    <property type="match status" value="2"/>
</dbReference>
<dbReference type="InterPro" id="IPR003439">
    <property type="entry name" value="ABC_transporter-like_ATP-bd"/>
</dbReference>
<proteinExistence type="inferred from homology"/>
<dbReference type="GO" id="GO:0005524">
    <property type="term" value="F:ATP binding"/>
    <property type="evidence" value="ECO:0007669"/>
    <property type="project" value="UniProtKB-KW"/>
</dbReference>
<dbReference type="GO" id="GO:0006281">
    <property type="term" value="P:DNA repair"/>
    <property type="evidence" value="ECO:0007669"/>
    <property type="project" value="UniProtKB-KW"/>
</dbReference>
<feature type="domain" description="ABC transporter" evidence="15">
    <location>
        <begin position="4"/>
        <end position="435"/>
    </location>
</feature>
<dbReference type="InterPro" id="IPR027417">
    <property type="entry name" value="P-loop_NTPase"/>
</dbReference>
<keyword evidence="6" id="KW-0228">DNA excision</keyword>
<feature type="compositionally biased region" description="Polar residues" evidence="14">
    <location>
        <begin position="417"/>
        <end position="432"/>
    </location>
</feature>
<keyword evidence="5" id="KW-0227">DNA damage</keyword>
<keyword evidence="9" id="KW-0238">DNA-binding</keyword>
<dbReference type="EMBL" id="ABVL01000003">
    <property type="protein sequence ID" value="EDY21017.1"/>
    <property type="molecule type" value="Genomic_DNA"/>
</dbReference>
<dbReference type="GO" id="GO:0016887">
    <property type="term" value="F:ATP hydrolysis activity"/>
    <property type="evidence" value="ECO:0007669"/>
    <property type="project" value="InterPro"/>
</dbReference>
<evidence type="ECO:0000256" key="2">
    <source>
        <dbReference type="ARBA" id="ARBA00022490"/>
    </source>
</evidence>
<dbReference type="GO" id="GO:0004518">
    <property type="term" value="F:nuclease activity"/>
    <property type="evidence" value="ECO:0007669"/>
    <property type="project" value="UniProtKB-KW"/>
</dbReference>
<dbReference type="InParanoid" id="B4CXL9"/>
<keyword evidence="17" id="KW-1185">Reference proteome</keyword>
<dbReference type="InterPro" id="IPR017871">
    <property type="entry name" value="ABC_transporter-like_CS"/>
</dbReference>
<keyword evidence="10" id="KW-0234">DNA repair</keyword>
<gene>
    <name evidence="16" type="ORF">CfE428DRAFT_1310</name>
</gene>
<dbReference type="Gene3D" id="1.10.8.280">
    <property type="entry name" value="ABC transporter ATPase domain-like"/>
    <property type="match status" value="1"/>
</dbReference>
<keyword evidence="3" id="KW-0677">Repeat</keyword>
<dbReference type="Gene3D" id="1.20.1580.10">
    <property type="entry name" value="ABC transporter ATPase like domain"/>
    <property type="match status" value="2"/>
</dbReference>
<dbReference type="SUPFAM" id="SSF52540">
    <property type="entry name" value="P-loop containing nucleoside triphosphate hydrolases"/>
    <property type="match status" value="2"/>
</dbReference>
<dbReference type="PANTHER" id="PTHR43152">
    <property type="entry name" value="UVRABC SYSTEM PROTEIN A"/>
    <property type="match status" value="1"/>
</dbReference>
<name>B4CXL9_9BACT</name>
<keyword evidence="8" id="KW-0267">Excision nuclease</keyword>
<feature type="region of interest" description="Disordered" evidence="14">
    <location>
        <begin position="412"/>
        <end position="432"/>
    </location>
</feature>
<evidence type="ECO:0000256" key="8">
    <source>
        <dbReference type="ARBA" id="ARBA00022881"/>
    </source>
</evidence>
<evidence type="ECO:0000256" key="6">
    <source>
        <dbReference type="ARBA" id="ARBA00022769"/>
    </source>
</evidence>
<dbReference type="PANTHER" id="PTHR43152:SF1">
    <property type="entry name" value="UVRA PROTEIN"/>
    <property type="match status" value="1"/>
</dbReference>
<evidence type="ECO:0000256" key="12">
    <source>
        <dbReference type="ARBA" id="ARBA00039316"/>
    </source>
</evidence>
<evidence type="ECO:0000256" key="10">
    <source>
        <dbReference type="ARBA" id="ARBA00023204"/>
    </source>
</evidence>
<dbReference type="Proteomes" id="UP000005824">
    <property type="component" value="Unassembled WGS sequence"/>
</dbReference>
<accession>B4CXL9</accession>
<evidence type="ECO:0000313" key="16">
    <source>
        <dbReference type="EMBL" id="EDY21017.1"/>
    </source>
</evidence>
<dbReference type="Gene3D" id="3.40.50.300">
    <property type="entry name" value="P-loop containing nucleotide triphosphate hydrolases"/>
    <property type="match status" value="2"/>
</dbReference>
<evidence type="ECO:0000256" key="7">
    <source>
        <dbReference type="ARBA" id="ARBA00022840"/>
    </source>
</evidence>
<dbReference type="STRING" id="497964.CfE428DRAFT_1310"/>
<dbReference type="AlphaFoldDB" id="B4CXL9"/>
<organism evidence="16 17">
    <name type="scientific">Chthoniobacter flavus Ellin428</name>
    <dbReference type="NCBI Taxonomy" id="497964"/>
    <lineage>
        <taxon>Bacteria</taxon>
        <taxon>Pseudomonadati</taxon>
        <taxon>Verrucomicrobiota</taxon>
        <taxon>Spartobacteria</taxon>
        <taxon>Chthoniobacterales</taxon>
        <taxon>Chthoniobacteraceae</taxon>
        <taxon>Chthoniobacter</taxon>
    </lineage>
</organism>